<evidence type="ECO:0000256" key="1">
    <source>
        <dbReference type="ARBA" id="ARBA00023015"/>
    </source>
</evidence>
<dbReference type="PANTHER" id="PTHR46796:SF15">
    <property type="entry name" value="BLL1074 PROTEIN"/>
    <property type="match status" value="1"/>
</dbReference>
<keyword evidence="2" id="KW-0238">DNA-binding</keyword>
<dbReference type="Gene3D" id="1.10.10.60">
    <property type="entry name" value="Homeodomain-like"/>
    <property type="match status" value="1"/>
</dbReference>
<dbReference type="InterPro" id="IPR018060">
    <property type="entry name" value="HTH_AraC"/>
</dbReference>
<dbReference type="PANTHER" id="PTHR46796">
    <property type="entry name" value="HTH-TYPE TRANSCRIPTIONAL ACTIVATOR RHAS-RELATED"/>
    <property type="match status" value="1"/>
</dbReference>
<sequence>MGSAEPLRAGAPRWEITVPSRPGRLPGVVMAGFGDQSNEFRDVALVPHPSVTVLLNLGDQPLVVEDGRGARQRERVVVGLAPDRARGRGLARSSECLQLRLSPMVAHAVLGASSELGGTVVALDDLWGREAVRIQERLRAAGSWEDRFAIAEAALARRQDAGRAVDPEVTFSWRQMVASRGRVRVGRLVAEIGWSRKRLWSRFRAQVGLTPKRVAQLIRFDHAAHRLAAGHSAALVAAESGYTDQSHLHRDVMAFTGMTPTTVAVSPFLAVDDVAWPLSRR</sequence>
<name>A0ABV8GNJ5_9ACTN</name>
<dbReference type="Proteomes" id="UP001595851">
    <property type="component" value="Unassembled WGS sequence"/>
</dbReference>
<accession>A0ABV8GNJ5</accession>
<protein>
    <submittedName>
        <fullName evidence="5">Helix-turn-helix domain-containing protein</fullName>
    </submittedName>
</protein>
<gene>
    <name evidence="5" type="ORF">ACFOY2_49665</name>
</gene>
<dbReference type="Pfam" id="PF12833">
    <property type="entry name" value="HTH_18"/>
    <property type="match status" value="1"/>
</dbReference>
<evidence type="ECO:0000259" key="4">
    <source>
        <dbReference type="PROSITE" id="PS01124"/>
    </source>
</evidence>
<feature type="domain" description="HTH araC/xylS-type" evidence="4">
    <location>
        <begin position="168"/>
        <end position="266"/>
    </location>
</feature>
<evidence type="ECO:0000256" key="3">
    <source>
        <dbReference type="ARBA" id="ARBA00023163"/>
    </source>
</evidence>
<dbReference type="InterPro" id="IPR050204">
    <property type="entry name" value="AraC_XylS_family_regulators"/>
</dbReference>
<proteinExistence type="predicted"/>
<keyword evidence="1" id="KW-0805">Transcription regulation</keyword>
<evidence type="ECO:0000256" key="2">
    <source>
        <dbReference type="ARBA" id="ARBA00023125"/>
    </source>
</evidence>
<dbReference type="EMBL" id="JBHSBI010000043">
    <property type="protein sequence ID" value="MFC4015358.1"/>
    <property type="molecule type" value="Genomic_DNA"/>
</dbReference>
<keyword evidence="6" id="KW-1185">Reference proteome</keyword>
<evidence type="ECO:0000313" key="6">
    <source>
        <dbReference type="Proteomes" id="UP001595851"/>
    </source>
</evidence>
<dbReference type="RefSeq" id="WP_379535175.1">
    <property type="nucleotide sequence ID" value="NZ_JBHSBI010000043.1"/>
</dbReference>
<dbReference type="PROSITE" id="PS01124">
    <property type="entry name" value="HTH_ARAC_FAMILY_2"/>
    <property type="match status" value="1"/>
</dbReference>
<dbReference type="SMART" id="SM00342">
    <property type="entry name" value="HTH_ARAC"/>
    <property type="match status" value="1"/>
</dbReference>
<reference evidence="6" key="1">
    <citation type="journal article" date="2019" name="Int. J. Syst. Evol. Microbiol.">
        <title>The Global Catalogue of Microorganisms (GCM) 10K type strain sequencing project: providing services to taxonomists for standard genome sequencing and annotation.</title>
        <authorList>
            <consortium name="The Broad Institute Genomics Platform"/>
            <consortium name="The Broad Institute Genome Sequencing Center for Infectious Disease"/>
            <person name="Wu L."/>
            <person name="Ma J."/>
        </authorList>
    </citation>
    <scope>NUCLEOTIDE SEQUENCE [LARGE SCALE GENOMIC DNA]</scope>
    <source>
        <strain evidence="6">TBRC 1276</strain>
    </source>
</reference>
<evidence type="ECO:0000313" key="5">
    <source>
        <dbReference type="EMBL" id="MFC4015358.1"/>
    </source>
</evidence>
<organism evidence="5 6">
    <name type="scientific">Nonomuraea purpurea</name>
    <dbReference type="NCBI Taxonomy" id="1849276"/>
    <lineage>
        <taxon>Bacteria</taxon>
        <taxon>Bacillati</taxon>
        <taxon>Actinomycetota</taxon>
        <taxon>Actinomycetes</taxon>
        <taxon>Streptosporangiales</taxon>
        <taxon>Streptosporangiaceae</taxon>
        <taxon>Nonomuraea</taxon>
    </lineage>
</organism>
<keyword evidence="3" id="KW-0804">Transcription</keyword>
<comment type="caution">
    <text evidence="5">The sequence shown here is derived from an EMBL/GenBank/DDBJ whole genome shotgun (WGS) entry which is preliminary data.</text>
</comment>